<proteinExistence type="predicted"/>
<dbReference type="PROSITE" id="PS51864">
    <property type="entry name" value="ASTACIN"/>
    <property type="match status" value="1"/>
</dbReference>
<reference evidence="3 4" key="2">
    <citation type="submission" date="2018-11" db="EMBL/GenBank/DDBJ databases">
        <authorList>
            <consortium name="Pathogen Informatics"/>
        </authorList>
    </citation>
    <scope>NUCLEOTIDE SEQUENCE [LARGE SCALE GENOMIC DNA]</scope>
</reference>
<evidence type="ECO:0000313" key="4">
    <source>
        <dbReference type="Proteomes" id="UP000271162"/>
    </source>
</evidence>
<dbReference type="PANTHER" id="PTHR10127:SF831">
    <property type="entry name" value="ZINC METALLOPROTEINASE NAS-37"/>
    <property type="match status" value="1"/>
</dbReference>
<organism evidence="5">
    <name type="scientific">Nippostrongylus brasiliensis</name>
    <name type="common">Rat hookworm</name>
    <dbReference type="NCBI Taxonomy" id="27835"/>
    <lineage>
        <taxon>Eukaryota</taxon>
        <taxon>Metazoa</taxon>
        <taxon>Ecdysozoa</taxon>
        <taxon>Nematoda</taxon>
        <taxon>Chromadorea</taxon>
        <taxon>Rhabditida</taxon>
        <taxon>Rhabditina</taxon>
        <taxon>Rhabditomorpha</taxon>
        <taxon>Strongyloidea</taxon>
        <taxon>Heligmosomidae</taxon>
        <taxon>Nippostrongylus</taxon>
    </lineage>
</organism>
<feature type="domain" description="Peptidase M12A" evidence="2">
    <location>
        <begin position="52"/>
        <end position="119"/>
    </location>
</feature>
<sequence length="156" mass="17436">MVLKAKFTLTQCCLSDAGMKTTIKTALNYIQARTCLKFTESSTATQRESLVHNYIKMEPSEEIVYTPYEYGSVMHYDAKSFANSGNSMIATDGRYMRTMGSNMVTFYDLQEINKHYNCTCTKLITQALTTGISFPRMEAGYYAGELTVETGLAITG</sequence>
<dbReference type="PANTHER" id="PTHR10127">
    <property type="entry name" value="DISCOIDIN, CUB, EGF, LAMININ , AND ZINC METALLOPROTEASE DOMAIN CONTAINING"/>
    <property type="match status" value="1"/>
</dbReference>
<comment type="cofactor">
    <cofactor evidence="1">
        <name>Zn(2+)</name>
        <dbReference type="ChEBI" id="CHEBI:29105"/>
    </cofactor>
    <text evidence="1">Binds 1 zinc ion per subunit.</text>
</comment>
<dbReference type="GO" id="GO:0008270">
    <property type="term" value="F:zinc ion binding"/>
    <property type="evidence" value="ECO:0007669"/>
    <property type="project" value="UniProtKB-UniRule"/>
</dbReference>
<keyword evidence="1" id="KW-0862">Zinc</keyword>
<dbReference type="WBParaSite" id="NBR_0001338701-mRNA-1">
    <property type="protein sequence ID" value="NBR_0001338701-mRNA-1"/>
    <property type="gene ID" value="NBR_0001338701"/>
</dbReference>
<dbReference type="Pfam" id="PF01400">
    <property type="entry name" value="Astacin"/>
    <property type="match status" value="1"/>
</dbReference>
<evidence type="ECO:0000313" key="3">
    <source>
        <dbReference type="EMBL" id="VDL76977.1"/>
    </source>
</evidence>
<dbReference type="GO" id="GO:0004222">
    <property type="term" value="F:metalloendopeptidase activity"/>
    <property type="evidence" value="ECO:0007669"/>
    <property type="project" value="InterPro"/>
</dbReference>
<name>A0A0N4YAH1_NIPBR</name>
<feature type="binding site" evidence="1">
    <location>
        <position position="52"/>
    </location>
    <ligand>
        <name>Zn(2+)</name>
        <dbReference type="ChEBI" id="CHEBI:29105"/>
        <note>catalytic</note>
    </ligand>
</feature>
<accession>A0A0N4YAH1</accession>
<dbReference type="GO" id="GO:0006508">
    <property type="term" value="P:proteolysis"/>
    <property type="evidence" value="ECO:0007669"/>
    <property type="project" value="InterPro"/>
</dbReference>
<keyword evidence="4" id="KW-1185">Reference proteome</keyword>
<gene>
    <name evidence="3" type="ORF">NBR_LOCUS13388</name>
</gene>
<protein>
    <submittedName>
        <fullName evidence="5">Astacin domain-containing protein</fullName>
    </submittedName>
</protein>
<evidence type="ECO:0000256" key="1">
    <source>
        <dbReference type="PROSITE-ProRule" id="PRU01211"/>
    </source>
</evidence>
<dbReference type="EMBL" id="UYSL01021024">
    <property type="protein sequence ID" value="VDL76977.1"/>
    <property type="molecule type" value="Genomic_DNA"/>
</dbReference>
<keyword evidence="1" id="KW-0479">Metal-binding</keyword>
<comment type="caution">
    <text evidence="1">Lacks conserved residue(s) required for the propagation of feature annotation.</text>
</comment>
<reference evidence="5" key="1">
    <citation type="submission" date="2017-02" db="UniProtKB">
        <authorList>
            <consortium name="WormBaseParasite"/>
        </authorList>
    </citation>
    <scope>IDENTIFICATION</scope>
</reference>
<dbReference type="Proteomes" id="UP000271162">
    <property type="component" value="Unassembled WGS sequence"/>
</dbReference>
<dbReference type="InterPro" id="IPR001506">
    <property type="entry name" value="Peptidase_M12A"/>
</dbReference>
<dbReference type="Gene3D" id="3.40.390.10">
    <property type="entry name" value="Collagenase (Catalytic Domain)"/>
    <property type="match status" value="1"/>
</dbReference>
<dbReference type="SUPFAM" id="SSF55486">
    <property type="entry name" value="Metalloproteases ('zincins'), catalytic domain"/>
    <property type="match status" value="1"/>
</dbReference>
<evidence type="ECO:0000259" key="2">
    <source>
        <dbReference type="PROSITE" id="PS51864"/>
    </source>
</evidence>
<dbReference type="AlphaFoldDB" id="A0A0N4YAH1"/>
<evidence type="ECO:0000313" key="5">
    <source>
        <dbReference type="WBParaSite" id="NBR_0001338701-mRNA-1"/>
    </source>
</evidence>
<dbReference type="InterPro" id="IPR024079">
    <property type="entry name" value="MetalloPept_cat_dom_sf"/>
</dbReference>